<reference evidence="1" key="2">
    <citation type="journal article" date="2023" name="IMA Fungus">
        <title>Comparative genomic study of the Penicillium genus elucidates a diverse pangenome and 15 lateral gene transfer events.</title>
        <authorList>
            <person name="Petersen C."/>
            <person name="Sorensen T."/>
            <person name="Nielsen M.R."/>
            <person name="Sondergaard T.E."/>
            <person name="Sorensen J.L."/>
            <person name="Fitzpatrick D.A."/>
            <person name="Frisvad J.C."/>
            <person name="Nielsen K.L."/>
        </authorList>
    </citation>
    <scope>NUCLEOTIDE SEQUENCE</scope>
    <source>
        <strain evidence="1">IBT 30761</strain>
    </source>
</reference>
<keyword evidence="2" id="KW-1185">Reference proteome</keyword>
<dbReference type="RefSeq" id="XP_056474670.1">
    <property type="nucleotide sequence ID" value="XM_056618511.1"/>
</dbReference>
<accession>A0A9W9KAY7</accession>
<name>A0A9W9KAY7_9EURO</name>
<gene>
    <name evidence="1" type="ORF">N7532_006017</name>
</gene>
<proteinExistence type="predicted"/>
<evidence type="ECO:0000313" key="2">
    <source>
        <dbReference type="Proteomes" id="UP001149074"/>
    </source>
</evidence>
<organism evidence="1 2">
    <name type="scientific">Penicillium argentinense</name>
    <dbReference type="NCBI Taxonomy" id="1131581"/>
    <lineage>
        <taxon>Eukaryota</taxon>
        <taxon>Fungi</taxon>
        <taxon>Dikarya</taxon>
        <taxon>Ascomycota</taxon>
        <taxon>Pezizomycotina</taxon>
        <taxon>Eurotiomycetes</taxon>
        <taxon>Eurotiomycetidae</taxon>
        <taxon>Eurotiales</taxon>
        <taxon>Aspergillaceae</taxon>
        <taxon>Penicillium</taxon>
    </lineage>
</organism>
<dbReference type="GeneID" id="81357490"/>
<comment type="caution">
    <text evidence="1">The sequence shown here is derived from an EMBL/GenBank/DDBJ whole genome shotgun (WGS) entry which is preliminary data.</text>
</comment>
<dbReference type="AlphaFoldDB" id="A0A9W9KAY7"/>
<dbReference type="Proteomes" id="UP001149074">
    <property type="component" value="Unassembled WGS sequence"/>
</dbReference>
<evidence type="ECO:0000313" key="1">
    <source>
        <dbReference type="EMBL" id="KAJ5099016.1"/>
    </source>
</evidence>
<protein>
    <submittedName>
        <fullName evidence="1">Uncharacterized protein</fullName>
    </submittedName>
</protein>
<reference evidence="1" key="1">
    <citation type="submission" date="2022-11" db="EMBL/GenBank/DDBJ databases">
        <authorList>
            <person name="Petersen C."/>
        </authorList>
    </citation>
    <scope>NUCLEOTIDE SEQUENCE</scope>
    <source>
        <strain evidence="1">IBT 30761</strain>
    </source>
</reference>
<dbReference type="EMBL" id="JAPQKI010000005">
    <property type="protein sequence ID" value="KAJ5099016.1"/>
    <property type="molecule type" value="Genomic_DNA"/>
</dbReference>
<sequence>MSAQRSSPITPDGYALLELFPGIQLSPSETCDQPNVPALANTYSTEEESAPTQTAGSSALSSITTYIPDTVKESHCYTDGDFMPQHTSAMYV</sequence>